<protein>
    <submittedName>
        <fullName evidence="1">Uncharacterized protein</fullName>
    </submittedName>
</protein>
<gene>
    <name evidence="1" type="ORF">FB567DRAFT_520039</name>
</gene>
<dbReference type="AlphaFoldDB" id="A0A8K0RAM6"/>
<comment type="caution">
    <text evidence="1">The sequence shown here is derived from an EMBL/GenBank/DDBJ whole genome shotgun (WGS) entry which is preliminary data.</text>
</comment>
<dbReference type="EMBL" id="JAGMVJ010000005">
    <property type="protein sequence ID" value="KAH7090517.1"/>
    <property type="molecule type" value="Genomic_DNA"/>
</dbReference>
<reference evidence="1" key="1">
    <citation type="journal article" date="2021" name="Nat. Commun.">
        <title>Genetic determinants of endophytism in the Arabidopsis root mycobiome.</title>
        <authorList>
            <person name="Mesny F."/>
            <person name="Miyauchi S."/>
            <person name="Thiergart T."/>
            <person name="Pickel B."/>
            <person name="Atanasova L."/>
            <person name="Karlsson M."/>
            <person name="Huettel B."/>
            <person name="Barry K.W."/>
            <person name="Haridas S."/>
            <person name="Chen C."/>
            <person name="Bauer D."/>
            <person name="Andreopoulos W."/>
            <person name="Pangilinan J."/>
            <person name="LaButti K."/>
            <person name="Riley R."/>
            <person name="Lipzen A."/>
            <person name="Clum A."/>
            <person name="Drula E."/>
            <person name="Henrissat B."/>
            <person name="Kohler A."/>
            <person name="Grigoriev I.V."/>
            <person name="Martin F.M."/>
            <person name="Hacquard S."/>
        </authorList>
    </citation>
    <scope>NUCLEOTIDE SEQUENCE</scope>
    <source>
        <strain evidence="1">MPI-SDFR-AT-0120</strain>
    </source>
</reference>
<name>A0A8K0RAM6_9PLEO</name>
<keyword evidence="2" id="KW-1185">Reference proteome</keyword>
<evidence type="ECO:0000313" key="2">
    <source>
        <dbReference type="Proteomes" id="UP000813461"/>
    </source>
</evidence>
<organism evidence="1 2">
    <name type="scientific">Paraphoma chrysanthemicola</name>
    <dbReference type="NCBI Taxonomy" id="798071"/>
    <lineage>
        <taxon>Eukaryota</taxon>
        <taxon>Fungi</taxon>
        <taxon>Dikarya</taxon>
        <taxon>Ascomycota</taxon>
        <taxon>Pezizomycotina</taxon>
        <taxon>Dothideomycetes</taxon>
        <taxon>Pleosporomycetidae</taxon>
        <taxon>Pleosporales</taxon>
        <taxon>Pleosporineae</taxon>
        <taxon>Phaeosphaeriaceae</taxon>
        <taxon>Paraphoma</taxon>
    </lineage>
</organism>
<dbReference type="Proteomes" id="UP000813461">
    <property type="component" value="Unassembled WGS sequence"/>
</dbReference>
<proteinExistence type="predicted"/>
<sequence length="430" mass="45040">MDGANCSDIAKTMGIMGTPVIYTDYDDGIAFFYVKSYIEDYRVPGGAAPALNGIYYLYGVYVNTLQDLYKFPLIIDDLPHDNDPRKMFIGGLVLQRTALLLLGDMLYAGFGGICDKFNYTGSVVAVNLASRNVYRWATQAGLDSAYTDDWTKWHGGGAGGIWQAGVGLGSDGKDVFFTIDSGGGQVDANASAMPASGKAHLDVLSESVTRIKLDEGSGLGVQLADWFRPSIQQAGEGNGIGSGGFAVLGEAFNTPDGKKLGVATGRNLKIYIQDIDNLGGYRQGLHGSDGVLQTISLDGQVFGGIGSYPLEGGYIYVNPAKAPLSAYTFTASNTSTQLFTLAGKSLTAGSSGVGTPTVTSDQGKPGSGIVWVTDVERGLIAYKAVPVNGTLVEIPLAKVDGAMDYSRPVFGDGRVYLVDGKGALVALGVS</sequence>
<accession>A0A8K0RAM6</accession>
<evidence type="ECO:0000313" key="1">
    <source>
        <dbReference type="EMBL" id="KAH7090517.1"/>
    </source>
</evidence>
<dbReference type="OrthoDB" id="5985073at2759"/>